<dbReference type="Gene3D" id="3.80.10.10">
    <property type="entry name" value="Ribonuclease Inhibitor"/>
    <property type="match status" value="1"/>
</dbReference>
<dbReference type="SUPFAM" id="SSF52058">
    <property type="entry name" value="L domain-like"/>
    <property type="match status" value="1"/>
</dbReference>
<evidence type="ECO:0008006" key="2">
    <source>
        <dbReference type="Google" id="ProtNLM"/>
    </source>
</evidence>
<gene>
    <name evidence="1" type="ORF">NAES01612_LOCUS22341</name>
</gene>
<accession>A0A7S4PD49</accession>
<dbReference type="InterPro" id="IPR046959">
    <property type="entry name" value="PRK1-6/SRF4-like"/>
</dbReference>
<proteinExistence type="predicted"/>
<reference evidence="1" key="1">
    <citation type="submission" date="2021-01" db="EMBL/GenBank/DDBJ databases">
        <authorList>
            <person name="Corre E."/>
            <person name="Pelletier E."/>
            <person name="Niang G."/>
            <person name="Scheremetjew M."/>
            <person name="Finn R."/>
            <person name="Kale V."/>
            <person name="Holt S."/>
            <person name="Cochrane G."/>
            <person name="Meng A."/>
            <person name="Brown T."/>
            <person name="Cohen L."/>
        </authorList>
    </citation>
    <scope>NUCLEOTIDE SEQUENCE</scope>
    <source>
        <strain evidence="1">SoJaBio B1-5/56/2</strain>
    </source>
</reference>
<protein>
    <recommendedName>
        <fullName evidence="2">Leucine-rich repeat protein</fullName>
    </recommendedName>
</protein>
<sequence length="298" mass="33805">MSMSSIRASKSDELYRPTMIITDDYNRQVFLPREWSPVEYHRLVALFVLLQLFQRSIIDAYLFIVSADANLGKVDKSMLSPQTLMELLIDGITTNKERITQQKPDIEQWFGVIYNDYREITTIQWRFKGLEGTIDLQWLPFTVISVSFQINKLSGEIDLEHLPDGLVDLSTGNNALSGTLNLILLPAHLEELLLHINKFEGSVCLTQLPATLKMLNLSSNALSGTLDVTSLPEGFKHLLVHKNAFEGETDFQSLPSTLESLYVANTRLSGEVWLKMGTDFYGDDSSVKVHWISDKIYQ</sequence>
<dbReference type="EMBL" id="HBKR01034124">
    <property type="protein sequence ID" value="CAE2331487.1"/>
    <property type="molecule type" value="Transcribed_RNA"/>
</dbReference>
<name>A0A7S4PD49_9EUKA</name>
<dbReference type="AlphaFoldDB" id="A0A7S4PD49"/>
<dbReference type="InterPro" id="IPR032675">
    <property type="entry name" value="LRR_dom_sf"/>
</dbReference>
<organism evidence="1">
    <name type="scientific">Paramoeba aestuarina</name>
    <dbReference type="NCBI Taxonomy" id="180227"/>
    <lineage>
        <taxon>Eukaryota</taxon>
        <taxon>Amoebozoa</taxon>
        <taxon>Discosea</taxon>
        <taxon>Flabellinia</taxon>
        <taxon>Dactylopodida</taxon>
        <taxon>Paramoebidae</taxon>
        <taxon>Paramoeba</taxon>
    </lineage>
</organism>
<evidence type="ECO:0000313" key="1">
    <source>
        <dbReference type="EMBL" id="CAE2331487.1"/>
    </source>
</evidence>
<dbReference type="PANTHER" id="PTHR48007">
    <property type="entry name" value="LEUCINE-RICH REPEAT RECEPTOR-LIKE PROTEIN KINASE PXC1"/>
    <property type="match status" value="1"/>
</dbReference>
<dbReference type="PANTHER" id="PTHR48007:SF4">
    <property type="entry name" value="LEUCINE-RICH REPEAT RECEPTOR-LIKE PROTEIN KINASE PXC1"/>
    <property type="match status" value="1"/>
</dbReference>